<reference evidence="9" key="1">
    <citation type="submission" date="2020-05" db="EMBL/GenBank/DDBJ databases">
        <title>Phylogenomic resolution of chytrid fungi.</title>
        <authorList>
            <person name="Stajich J.E."/>
            <person name="Amses K."/>
            <person name="Simmons R."/>
            <person name="Seto K."/>
            <person name="Myers J."/>
            <person name="Bonds A."/>
            <person name="Quandt C.A."/>
            <person name="Barry K."/>
            <person name="Liu P."/>
            <person name="Grigoriev I."/>
            <person name="Longcore J.E."/>
            <person name="James T.Y."/>
        </authorList>
    </citation>
    <scope>NUCLEOTIDE SEQUENCE</scope>
    <source>
        <strain evidence="9">JEL0318</strain>
    </source>
</reference>
<evidence type="ECO:0000256" key="7">
    <source>
        <dbReference type="SAM" id="MobiDB-lite"/>
    </source>
</evidence>
<dbReference type="Gene3D" id="1.20.1270.60">
    <property type="entry name" value="Arfaptin homology (AH) domain/BAR domain"/>
    <property type="match status" value="1"/>
</dbReference>
<evidence type="ECO:0000313" key="9">
    <source>
        <dbReference type="EMBL" id="KAJ3037393.1"/>
    </source>
</evidence>
<comment type="subcellular location">
    <subcellularLocation>
        <location evidence="1">Cytoplasm</location>
        <location evidence="1">Cytoskeleton</location>
    </subcellularLocation>
</comment>
<dbReference type="Proteomes" id="UP001212841">
    <property type="component" value="Unassembled WGS sequence"/>
</dbReference>
<gene>
    <name evidence="9" type="ORF">HK097_003526</name>
</gene>
<feature type="compositionally biased region" description="Polar residues" evidence="7">
    <location>
        <begin position="13"/>
        <end position="24"/>
    </location>
</feature>
<dbReference type="GO" id="GO:0043226">
    <property type="term" value="C:organelle"/>
    <property type="evidence" value="ECO:0007669"/>
    <property type="project" value="UniProtKB-ARBA"/>
</dbReference>
<dbReference type="EMBL" id="JADGJD010001836">
    <property type="protein sequence ID" value="KAJ3037393.1"/>
    <property type="molecule type" value="Genomic_DNA"/>
</dbReference>
<dbReference type="PANTHER" id="PTHR23065">
    <property type="entry name" value="PROLINE-SERINE-THREONINE PHOSPHATASE INTERACTING PROTEIN 1"/>
    <property type="match status" value="1"/>
</dbReference>
<evidence type="ECO:0000256" key="3">
    <source>
        <dbReference type="ARBA" id="ARBA00022553"/>
    </source>
</evidence>
<evidence type="ECO:0000313" key="10">
    <source>
        <dbReference type="Proteomes" id="UP001212841"/>
    </source>
</evidence>
<evidence type="ECO:0000256" key="5">
    <source>
        <dbReference type="PROSITE-ProRule" id="PRU01077"/>
    </source>
</evidence>
<comment type="caution">
    <text evidence="9">The sequence shown here is derived from an EMBL/GenBank/DDBJ whole genome shotgun (WGS) entry which is preliminary data.</text>
</comment>
<dbReference type="GO" id="GO:0005737">
    <property type="term" value="C:cytoplasm"/>
    <property type="evidence" value="ECO:0007669"/>
    <property type="project" value="TreeGrafter"/>
</dbReference>
<keyword evidence="10" id="KW-1185">Reference proteome</keyword>
<feature type="domain" description="F-BAR" evidence="8">
    <location>
        <begin position="92"/>
        <end position="345"/>
    </location>
</feature>
<sequence length="471" mass="51762">MKKMQFKNLIRPSKQNSVTDTPDTSGDGPPQLPDDLSYGDAVGTGSHHSNSHPASPTNGSLSANGGYPGAGANPADSTFVNVPPSNGATNKTLFATNFWGETDMGLHVLMTRMKVGKHTSEEVQALFKERAAIEEDYGKRLKKLAKTFNAKEEIGTLRDSLDAVRAELEKTGQARLDLATEIRAKLEKPLADLIATQSGIRKSHNTTVKDHLKAKSAQIAAVQKIKERYETKCTEVDLLKQNRPGLAEKDIAKNKAKLEKTQTQAKHADQEYVGAVERLGEIHRRWEADFKVACMDCQRLEEDRFHFLRAGLWTYSNCLAGICITDDESCERIRTSLEQCDFDTDVNMFVQKSATGTEIPQPPQYTNFYTGTSERPSFSNQGTTSRHGSTSGGSISGPVASYSSAPQQQPEYTKSASTSSLQQNAPPYGSSPPDHEYNHRESVGNEYAYPSEKEREGLGSYGTIGREEERG</sequence>
<feature type="coiled-coil region" evidence="6">
    <location>
        <begin position="212"/>
        <end position="271"/>
    </location>
</feature>
<protein>
    <recommendedName>
        <fullName evidence="8">F-BAR domain-containing protein</fullName>
    </recommendedName>
</protein>
<organism evidence="9 10">
    <name type="scientific">Rhizophlyctis rosea</name>
    <dbReference type="NCBI Taxonomy" id="64517"/>
    <lineage>
        <taxon>Eukaryota</taxon>
        <taxon>Fungi</taxon>
        <taxon>Fungi incertae sedis</taxon>
        <taxon>Chytridiomycota</taxon>
        <taxon>Chytridiomycota incertae sedis</taxon>
        <taxon>Chytridiomycetes</taxon>
        <taxon>Rhizophlyctidales</taxon>
        <taxon>Rhizophlyctidaceae</taxon>
        <taxon>Rhizophlyctis</taxon>
    </lineage>
</organism>
<name>A0AAD5S9Q0_9FUNG</name>
<feature type="non-terminal residue" evidence="9">
    <location>
        <position position="1"/>
    </location>
</feature>
<accession>A0AAD5S9Q0</accession>
<keyword evidence="2" id="KW-0963">Cytoplasm</keyword>
<keyword evidence="3" id="KW-0597">Phosphoprotein</keyword>
<dbReference type="GO" id="GO:0032153">
    <property type="term" value="C:cell division site"/>
    <property type="evidence" value="ECO:0007669"/>
    <property type="project" value="TreeGrafter"/>
</dbReference>
<dbReference type="InterPro" id="IPR031160">
    <property type="entry name" value="F_BAR_dom"/>
</dbReference>
<evidence type="ECO:0000256" key="1">
    <source>
        <dbReference type="ARBA" id="ARBA00004245"/>
    </source>
</evidence>
<feature type="region of interest" description="Disordered" evidence="7">
    <location>
        <begin position="353"/>
        <end position="471"/>
    </location>
</feature>
<feature type="region of interest" description="Disordered" evidence="7">
    <location>
        <begin position="1"/>
        <end position="84"/>
    </location>
</feature>
<dbReference type="GO" id="GO:0007010">
    <property type="term" value="P:cytoskeleton organization"/>
    <property type="evidence" value="ECO:0007669"/>
    <property type="project" value="TreeGrafter"/>
</dbReference>
<dbReference type="PANTHER" id="PTHR23065:SF7">
    <property type="entry name" value="NOSTRIN, ISOFORM H"/>
    <property type="match status" value="1"/>
</dbReference>
<dbReference type="SUPFAM" id="SSF103657">
    <property type="entry name" value="BAR/IMD domain-like"/>
    <property type="match status" value="1"/>
</dbReference>
<evidence type="ECO:0000256" key="6">
    <source>
        <dbReference type="SAM" id="Coils"/>
    </source>
</evidence>
<evidence type="ECO:0000256" key="4">
    <source>
        <dbReference type="ARBA" id="ARBA00023212"/>
    </source>
</evidence>
<keyword evidence="4" id="KW-0206">Cytoskeleton</keyword>
<dbReference type="GO" id="GO:0005886">
    <property type="term" value="C:plasma membrane"/>
    <property type="evidence" value="ECO:0007669"/>
    <property type="project" value="TreeGrafter"/>
</dbReference>
<feature type="compositionally biased region" description="Polar residues" evidence="7">
    <location>
        <begin position="46"/>
        <end position="62"/>
    </location>
</feature>
<proteinExistence type="predicted"/>
<dbReference type="PROSITE" id="PS51741">
    <property type="entry name" value="F_BAR"/>
    <property type="match status" value="1"/>
</dbReference>
<dbReference type="Pfam" id="PF00611">
    <property type="entry name" value="FCH"/>
    <property type="match status" value="1"/>
</dbReference>
<evidence type="ECO:0000256" key="2">
    <source>
        <dbReference type="ARBA" id="ARBA00022490"/>
    </source>
</evidence>
<feature type="compositionally biased region" description="Polar residues" evidence="7">
    <location>
        <begin position="401"/>
        <end position="425"/>
    </location>
</feature>
<dbReference type="InterPro" id="IPR027267">
    <property type="entry name" value="AH/BAR_dom_sf"/>
</dbReference>
<dbReference type="SMART" id="SM00055">
    <property type="entry name" value="FCH"/>
    <property type="match status" value="1"/>
</dbReference>
<feature type="compositionally biased region" description="Basic and acidic residues" evidence="7">
    <location>
        <begin position="433"/>
        <end position="443"/>
    </location>
</feature>
<dbReference type="AlphaFoldDB" id="A0AAD5S9Q0"/>
<evidence type="ECO:0000259" key="8">
    <source>
        <dbReference type="PROSITE" id="PS51741"/>
    </source>
</evidence>
<dbReference type="InterPro" id="IPR001060">
    <property type="entry name" value="FCH_dom"/>
</dbReference>
<feature type="compositionally biased region" description="Polar residues" evidence="7">
    <location>
        <begin position="353"/>
        <end position="381"/>
    </location>
</feature>
<keyword evidence="5 6" id="KW-0175">Coiled coil</keyword>